<dbReference type="Pfam" id="PF13424">
    <property type="entry name" value="TPR_12"/>
    <property type="match status" value="1"/>
</dbReference>
<dbReference type="EC" id="2.7.13.3" evidence="2"/>
<comment type="catalytic activity">
    <reaction evidence="1">
        <text>ATP + protein L-histidine = ADP + protein N-phospho-L-histidine.</text>
        <dbReference type="EC" id="2.7.13.3"/>
    </reaction>
</comment>
<evidence type="ECO:0000256" key="11">
    <source>
        <dbReference type="SAM" id="Phobius"/>
    </source>
</evidence>
<dbReference type="InterPro" id="IPR011712">
    <property type="entry name" value="Sig_transdc_His_kin_sub3_dim/P"/>
</dbReference>
<dbReference type="InterPro" id="IPR011990">
    <property type="entry name" value="TPR-like_helical_dom_sf"/>
</dbReference>
<dbReference type="CDD" id="cd16917">
    <property type="entry name" value="HATPase_UhpB-NarQ-NarX-like"/>
    <property type="match status" value="1"/>
</dbReference>
<feature type="repeat" description="TPR" evidence="9">
    <location>
        <begin position="107"/>
        <end position="140"/>
    </location>
</feature>
<evidence type="ECO:0000256" key="7">
    <source>
        <dbReference type="ARBA" id="ARBA00022840"/>
    </source>
</evidence>
<accession>A0A6M0CIF3</accession>
<organism evidence="13 14">
    <name type="scientific">Spongiivirga citrea</name>
    <dbReference type="NCBI Taxonomy" id="1481457"/>
    <lineage>
        <taxon>Bacteria</taxon>
        <taxon>Pseudomonadati</taxon>
        <taxon>Bacteroidota</taxon>
        <taxon>Flavobacteriia</taxon>
        <taxon>Flavobacteriales</taxon>
        <taxon>Flavobacteriaceae</taxon>
        <taxon>Spongiivirga</taxon>
    </lineage>
</organism>
<keyword evidence="4" id="KW-0808">Transferase</keyword>
<dbReference type="PROSITE" id="PS50005">
    <property type="entry name" value="TPR"/>
    <property type="match status" value="2"/>
</dbReference>
<dbReference type="InterPro" id="IPR036890">
    <property type="entry name" value="HATPase_C_sf"/>
</dbReference>
<dbReference type="AlphaFoldDB" id="A0A6M0CIF3"/>
<feature type="domain" description="Histidine kinase" evidence="12">
    <location>
        <begin position="438"/>
        <end position="621"/>
    </location>
</feature>
<keyword evidence="5" id="KW-0547">Nucleotide-binding</keyword>
<evidence type="ECO:0000256" key="9">
    <source>
        <dbReference type="PROSITE-ProRule" id="PRU00339"/>
    </source>
</evidence>
<protein>
    <recommendedName>
        <fullName evidence="2">histidine kinase</fullName>
        <ecNumber evidence="2">2.7.13.3</ecNumber>
    </recommendedName>
</protein>
<evidence type="ECO:0000256" key="10">
    <source>
        <dbReference type="SAM" id="Coils"/>
    </source>
</evidence>
<keyword evidence="9" id="KW-0802">TPR repeat</keyword>
<evidence type="ECO:0000256" key="5">
    <source>
        <dbReference type="ARBA" id="ARBA00022741"/>
    </source>
</evidence>
<evidence type="ECO:0000256" key="4">
    <source>
        <dbReference type="ARBA" id="ARBA00022679"/>
    </source>
</evidence>
<evidence type="ECO:0000313" key="14">
    <source>
        <dbReference type="Proteomes" id="UP000474296"/>
    </source>
</evidence>
<evidence type="ECO:0000256" key="1">
    <source>
        <dbReference type="ARBA" id="ARBA00000085"/>
    </source>
</evidence>
<comment type="caution">
    <text evidence="13">The sequence shown here is derived from an EMBL/GenBank/DDBJ whole genome shotgun (WGS) entry which is preliminary data.</text>
</comment>
<evidence type="ECO:0000256" key="2">
    <source>
        <dbReference type="ARBA" id="ARBA00012438"/>
    </source>
</evidence>
<dbReference type="GO" id="GO:0005524">
    <property type="term" value="F:ATP binding"/>
    <property type="evidence" value="ECO:0007669"/>
    <property type="project" value="UniProtKB-KW"/>
</dbReference>
<evidence type="ECO:0000256" key="6">
    <source>
        <dbReference type="ARBA" id="ARBA00022777"/>
    </source>
</evidence>
<dbReference type="InterPro" id="IPR005467">
    <property type="entry name" value="His_kinase_dom"/>
</dbReference>
<sequence length="625" mass="70992">MLRKLVFICCLIPVIIYGQSNTEDSTVVKKLLDEAYSYEAKEPKKALSIYKKAFQLSNKIDFPTGAFKATMYSGIVHSDMSNYDSAIYYYEKALPLSDLAKDVRGKGVTYINIGNVYQFKGDLEKAPEYYLKSIEFLEQAQDNNALANTYINLSSLFGSLNQPDKQIEYLNQGIEKITPENPELLGISLGDLGLAYLYKEQFEKAFGYFRQQDSVSKTGDFPRLNFFSQRNFGEYYYYTSSFREAISFYESALKLGEEINDQYFETDLLLNLSNSHIQLKNYEVAISNLTKALSMAEKSGATEIKTKALLYLAKAHSLKGAPESLKFYEQHKNLKDSLYNIEKVKAINELETKYEAERKDKEIAEQQLALQKSKSRTSILSIITVSALAGILLVLFSFRQRQKRKDQEILALKREHQVKTLESLIEGEEKERHRIAQELHDGVNGDLSAIKFKLSTLLDTNSKTIEEAMNMIDRSCEQVRAISHNLIPPSLEDFNLIEALYEFTEKMNNLHPIDISFFHIGEMIEVSKKSELNIFRIIQELVGNSIKHSEGSEINVQLSTINEMIQISVEDDGKGFDTEATSSGGIGLKNIQSRVDYLNATIDVDSTDKGTSYVIEILKNTLDDN</sequence>
<evidence type="ECO:0000259" key="12">
    <source>
        <dbReference type="PROSITE" id="PS50109"/>
    </source>
</evidence>
<dbReference type="InterPro" id="IPR050482">
    <property type="entry name" value="Sensor_HK_TwoCompSys"/>
</dbReference>
<dbReference type="SMART" id="SM00028">
    <property type="entry name" value="TPR"/>
    <property type="match status" value="5"/>
</dbReference>
<feature type="transmembrane region" description="Helical" evidence="11">
    <location>
        <begin position="379"/>
        <end position="398"/>
    </location>
</feature>
<dbReference type="GO" id="GO:0016020">
    <property type="term" value="C:membrane"/>
    <property type="evidence" value="ECO:0007669"/>
    <property type="project" value="InterPro"/>
</dbReference>
<keyword evidence="10" id="KW-0175">Coiled coil</keyword>
<keyword evidence="11" id="KW-1133">Transmembrane helix</keyword>
<dbReference type="EMBL" id="JAABOQ010000004">
    <property type="protein sequence ID" value="NER17746.1"/>
    <property type="molecule type" value="Genomic_DNA"/>
</dbReference>
<dbReference type="RefSeq" id="WP_164032420.1">
    <property type="nucleotide sequence ID" value="NZ_JAABOQ010000004.1"/>
</dbReference>
<dbReference type="Pfam" id="PF07730">
    <property type="entry name" value="HisKA_3"/>
    <property type="match status" value="1"/>
</dbReference>
<dbReference type="PANTHER" id="PTHR24421">
    <property type="entry name" value="NITRATE/NITRITE SENSOR PROTEIN NARX-RELATED"/>
    <property type="match status" value="1"/>
</dbReference>
<dbReference type="PANTHER" id="PTHR24421:SF10">
    <property type="entry name" value="NITRATE_NITRITE SENSOR PROTEIN NARQ"/>
    <property type="match status" value="1"/>
</dbReference>
<evidence type="ECO:0000256" key="8">
    <source>
        <dbReference type="ARBA" id="ARBA00023012"/>
    </source>
</evidence>
<keyword evidence="14" id="KW-1185">Reference proteome</keyword>
<dbReference type="Pfam" id="PF02518">
    <property type="entry name" value="HATPase_c"/>
    <property type="match status" value="1"/>
</dbReference>
<keyword evidence="11" id="KW-0812">Transmembrane</keyword>
<keyword evidence="11" id="KW-0472">Membrane</keyword>
<dbReference type="GO" id="GO:0046983">
    <property type="term" value="F:protein dimerization activity"/>
    <property type="evidence" value="ECO:0007669"/>
    <property type="project" value="InterPro"/>
</dbReference>
<evidence type="ECO:0000313" key="13">
    <source>
        <dbReference type="EMBL" id="NER17746.1"/>
    </source>
</evidence>
<keyword evidence="3" id="KW-0597">Phosphoprotein</keyword>
<dbReference type="SUPFAM" id="SSF48452">
    <property type="entry name" value="TPR-like"/>
    <property type="match status" value="2"/>
</dbReference>
<dbReference type="Gene3D" id="1.20.5.1930">
    <property type="match status" value="1"/>
</dbReference>
<gene>
    <name evidence="13" type="ORF">GWK10_11030</name>
</gene>
<dbReference type="Proteomes" id="UP000474296">
    <property type="component" value="Unassembled WGS sequence"/>
</dbReference>
<feature type="repeat" description="TPR" evidence="9">
    <location>
        <begin position="266"/>
        <end position="299"/>
    </location>
</feature>
<dbReference type="Pfam" id="PF13181">
    <property type="entry name" value="TPR_8"/>
    <property type="match status" value="1"/>
</dbReference>
<name>A0A6M0CIF3_9FLAO</name>
<dbReference type="PROSITE" id="PS50109">
    <property type="entry name" value="HIS_KIN"/>
    <property type="match status" value="1"/>
</dbReference>
<reference evidence="13 14" key="1">
    <citation type="submission" date="2020-01" db="EMBL/GenBank/DDBJ databases">
        <title>Spongiivirga citrea KCTC 32990T.</title>
        <authorList>
            <person name="Wang G."/>
        </authorList>
    </citation>
    <scope>NUCLEOTIDE SEQUENCE [LARGE SCALE GENOMIC DNA]</scope>
    <source>
        <strain evidence="13 14">KCTC 32990</strain>
    </source>
</reference>
<proteinExistence type="predicted"/>
<dbReference type="Gene3D" id="1.25.40.10">
    <property type="entry name" value="Tetratricopeptide repeat domain"/>
    <property type="match status" value="2"/>
</dbReference>
<dbReference type="SUPFAM" id="SSF55874">
    <property type="entry name" value="ATPase domain of HSP90 chaperone/DNA topoisomerase II/histidine kinase"/>
    <property type="match status" value="1"/>
</dbReference>
<keyword evidence="7" id="KW-0067">ATP-binding</keyword>
<feature type="coiled-coil region" evidence="10">
    <location>
        <begin position="347"/>
        <end position="376"/>
    </location>
</feature>
<dbReference type="InterPro" id="IPR019734">
    <property type="entry name" value="TPR_rpt"/>
</dbReference>
<dbReference type="GO" id="GO:0000155">
    <property type="term" value="F:phosphorelay sensor kinase activity"/>
    <property type="evidence" value="ECO:0007669"/>
    <property type="project" value="InterPro"/>
</dbReference>
<keyword evidence="6" id="KW-0418">Kinase</keyword>
<keyword evidence="8" id="KW-0902">Two-component regulatory system</keyword>
<evidence type="ECO:0000256" key="3">
    <source>
        <dbReference type="ARBA" id="ARBA00022553"/>
    </source>
</evidence>
<dbReference type="Gene3D" id="3.30.565.10">
    <property type="entry name" value="Histidine kinase-like ATPase, C-terminal domain"/>
    <property type="match status" value="1"/>
</dbReference>
<dbReference type="SMART" id="SM00387">
    <property type="entry name" value="HATPase_c"/>
    <property type="match status" value="1"/>
</dbReference>
<dbReference type="InterPro" id="IPR003594">
    <property type="entry name" value="HATPase_dom"/>
</dbReference>